<protein>
    <submittedName>
        <fullName evidence="5">Uncharacterized protein</fullName>
    </submittedName>
</protein>
<dbReference type="InterPro" id="IPR025110">
    <property type="entry name" value="AMP-bd_C"/>
</dbReference>
<feature type="compositionally biased region" description="Low complexity" evidence="2">
    <location>
        <begin position="493"/>
        <end position="513"/>
    </location>
</feature>
<dbReference type="GO" id="GO:0031956">
    <property type="term" value="F:medium-chain fatty acid-CoA ligase activity"/>
    <property type="evidence" value="ECO:0007669"/>
    <property type="project" value="TreeGrafter"/>
</dbReference>
<proteinExistence type="inferred from homology"/>
<evidence type="ECO:0000256" key="1">
    <source>
        <dbReference type="ARBA" id="ARBA00006432"/>
    </source>
</evidence>
<organism evidence="5 6">
    <name type="scientific">Pleodorina starrii</name>
    <dbReference type="NCBI Taxonomy" id="330485"/>
    <lineage>
        <taxon>Eukaryota</taxon>
        <taxon>Viridiplantae</taxon>
        <taxon>Chlorophyta</taxon>
        <taxon>core chlorophytes</taxon>
        <taxon>Chlorophyceae</taxon>
        <taxon>CS clade</taxon>
        <taxon>Chlamydomonadales</taxon>
        <taxon>Volvocaceae</taxon>
        <taxon>Pleodorina</taxon>
    </lineage>
</organism>
<dbReference type="PROSITE" id="PS00455">
    <property type="entry name" value="AMP_BINDING"/>
    <property type="match status" value="1"/>
</dbReference>
<reference evidence="5 6" key="1">
    <citation type="journal article" date="2023" name="Commun. Biol.">
        <title>Reorganization of the ancestral sex-determining regions during the evolution of trioecy in Pleodorina starrii.</title>
        <authorList>
            <person name="Takahashi K."/>
            <person name="Suzuki S."/>
            <person name="Kawai-Toyooka H."/>
            <person name="Yamamoto K."/>
            <person name="Hamaji T."/>
            <person name="Ootsuki R."/>
            <person name="Yamaguchi H."/>
            <person name="Kawachi M."/>
            <person name="Higashiyama T."/>
            <person name="Nozaki H."/>
        </authorList>
    </citation>
    <scope>NUCLEOTIDE SEQUENCE [LARGE SCALE GENOMIC DNA]</scope>
    <source>
        <strain evidence="5 6">NIES-4479</strain>
    </source>
</reference>
<dbReference type="AlphaFoldDB" id="A0A9W6EYM4"/>
<dbReference type="Gene3D" id="3.30.300.30">
    <property type="match status" value="1"/>
</dbReference>
<evidence type="ECO:0000259" key="3">
    <source>
        <dbReference type="Pfam" id="PF00501"/>
    </source>
</evidence>
<dbReference type="SUPFAM" id="SSF56801">
    <property type="entry name" value="Acetyl-CoA synthetase-like"/>
    <property type="match status" value="1"/>
</dbReference>
<dbReference type="OrthoDB" id="2962993at2759"/>
<feature type="compositionally biased region" description="Gly residues" evidence="2">
    <location>
        <begin position="153"/>
        <end position="162"/>
    </location>
</feature>
<comment type="similarity">
    <text evidence="1">Belongs to the ATP-dependent AMP-binding enzyme family.</text>
</comment>
<dbReference type="InterPro" id="IPR042099">
    <property type="entry name" value="ANL_N_sf"/>
</dbReference>
<dbReference type="PANTHER" id="PTHR43201:SF8">
    <property type="entry name" value="ACYL-COA SYNTHETASE FAMILY MEMBER 3"/>
    <property type="match status" value="1"/>
</dbReference>
<feature type="domain" description="AMP-dependent synthetase/ligase" evidence="3">
    <location>
        <begin position="8"/>
        <end position="397"/>
    </location>
</feature>
<dbReference type="Proteomes" id="UP001165080">
    <property type="component" value="Unassembled WGS sequence"/>
</dbReference>
<evidence type="ECO:0000259" key="4">
    <source>
        <dbReference type="Pfam" id="PF13193"/>
    </source>
</evidence>
<keyword evidence="6" id="KW-1185">Reference proteome</keyword>
<evidence type="ECO:0000313" key="5">
    <source>
        <dbReference type="EMBL" id="GLC49395.1"/>
    </source>
</evidence>
<dbReference type="Gene3D" id="3.40.50.12780">
    <property type="entry name" value="N-terminal domain of ligase-like"/>
    <property type="match status" value="1"/>
</dbReference>
<feature type="region of interest" description="Disordered" evidence="2">
    <location>
        <begin position="485"/>
        <end position="513"/>
    </location>
</feature>
<dbReference type="CDD" id="cd05941">
    <property type="entry name" value="MCS"/>
    <property type="match status" value="1"/>
</dbReference>
<dbReference type="PANTHER" id="PTHR43201">
    <property type="entry name" value="ACYL-COA SYNTHETASE"/>
    <property type="match status" value="1"/>
</dbReference>
<sequence>MSKLLARAGKNVGRTAVISNKQVYSYDNLLTAAESITTELAKKLRNPSQLKGATAASAPDKPPRVGLYADPGPEYLAATWAVWQAGGIVVPLATSHPPPELSYVCQDAGVSAVLTLPDQESRLGPIARQHGAALQLLEPLTGSSASSASGNGSVSGTGNGSGRGRDAEADEAAAAAILGELRDVGASDTRGALIIYTSGTTGKPKGVLHTHRSLHAQVHSLASSWHWRPSDRLLHCLPLHHIHGIVNALYCPAAVGASVEFMPKFSPGTVWQRLQSGDISVFMGVPTMYSYLLSAYEGAASEPERQSQMREAARALRLTVSGSSACPVPIMNRWRELSGDFLLERYGMTEIGMALSNPYEGERRPGSVGTPLPGVEARIAADGQLLIRGPPVFAEYWGRPGATREAFDAEGFFLTGDTASTSGSPPYFSIEGRTSVDIIKSSGYKISALQIESVIMEHPAISEVAVLGVPDETFGEVVTALVAAKQPQPQPQPQTSQTSQTSQTATGADAAERAVAVAARPEVGELQRFCRERLAAYQVPKRWQWVSALPRNAMGKVNKKELLRMLQAGELA</sequence>
<accession>A0A9W6EYM4</accession>
<dbReference type="InterPro" id="IPR020845">
    <property type="entry name" value="AMP-binding_CS"/>
</dbReference>
<feature type="region of interest" description="Disordered" evidence="2">
    <location>
        <begin position="142"/>
        <end position="167"/>
    </location>
</feature>
<dbReference type="InterPro" id="IPR000873">
    <property type="entry name" value="AMP-dep_synth/lig_dom"/>
</dbReference>
<dbReference type="InterPro" id="IPR045851">
    <property type="entry name" value="AMP-bd_C_sf"/>
</dbReference>
<comment type="caution">
    <text evidence="5">The sequence shown here is derived from an EMBL/GenBank/DDBJ whole genome shotgun (WGS) entry which is preliminary data.</text>
</comment>
<dbReference type="GO" id="GO:0006631">
    <property type="term" value="P:fatty acid metabolic process"/>
    <property type="evidence" value="ECO:0007669"/>
    <property type="project" value="TreeGrafter"/>
</dbReference>
<dbReference type="Pfam" id="PF00501">
    <property type="entry name" value="AMP-binding"/>
    <property type="match status" value="1"/>
</dbReference>
<feature type="domain" description="AMP-binding enzyme C-terminal" evidence="4">
    <location>
        <begin position="450"/>
        <end position="556"/>
    </location>
</feature>
<evidence type="ECO:0000313" key="6">
    <source>
        <dbReference type="Proteomes" id="UP001165080"/>
    </source>
</evidence>
<name>A0A9W6EYM4_9CHLO</name>
<feature type="compositionally biased region" description="Low complexity" evidence="2">
    <location>
        <begin position="142"/>
        <end position="152"/>
    </location>
</feature>
<dbReference type="EMBL" id="BRXU01000002">
    <property type="protein sequence ID" value="GLC49395.1"/>
    <property type="molecule type" value="Genomic_DNA"/>
</dbReference>
<gene>
    <name evidence="5" type="primary">PLEST006521</name>
    <name evidence="5" type="ORF">PLESTB_000214700</name>
</gene>
<dbReference type="Pfam" id="PF13193">
    <property type="entry name" value="AMP-binding_C"/>
    <property type="match status" value="1"/>
</dbReference>
<evidence type="ECO:0000256" key="2">
    <source>
        <dbReference type="SAM" id="MobiDB-lite"/>
    </source>
</evidence>